<dbReference type="Pfam" id="PF08387">
    <property type="entry name" value="FBD"/>
    <property type="match status" value="1"/>
</dbReference>
<evidence type="ECO:0000313" key="3">
    <source>
        <dbReference type="Proteomes" id="UP000316621"/>
    </source>
</evidence>
<sequence length="225" mass="25706">MVLKKTQKKKPKRGGNDDEEDKIKLSLFDCDFHNFKVLCITSPSLKHLSIRNCRLLHQTLKVFAPNLLTLTYAADLPADFVLDSFQSLVEADVQIFNDLDQARIYGPSIKLYQKLSNVKLLKTSGSSFRGVRSNDLQDDDWTINSLPQYSMPNLKVVLIRNFIGRKVELDVVKFFLANAEVLQTLTIMISIHLSKDYKKQTQIASELLKFPRYSASCALQFMTPE</sequence>
<gene>
    <name evidence="2" type="ORF">C5167_047837</name>
</gene>
<accession>A0A4Y7LHT1</accession>
<dbReference type="OMA" id="DDWTINS"/>
<protein>
    <recommendedName>
        <fullName evidence="1">FBD domain-containing protein</fullName>
    </recommendedName>
</protein>
<organism evidence="2 3">
    <name type="scientific">Papaver somniferum</name>
    <name type="common">Opium poppy</name>
    <dbReference type="NCBI Taxonomy" id="3469"/>
    <lineage>
        <taxon>Eukaryota</taxon>
        <taxon>Viridiplantae</taxon>
        <taxon>Streptophyta</taxon>
        <taxon>Embryophyta</taxon>
        <taxon>Tracheophyta</taxon>
        <taxon>Spermatophyta</taxon>
        <taxon>Magnoliopsida</taxon>
        <taxon>Ranunculales</taxon>
        <taxon>Papaveraceae</taxon>
        <taxon>Papaveroideae</taxon>
        <taxon>Papaver</taxon>
    </lineage>
</organism>
<dbReference type="Gramene" id="RZC85054">
    <property type="protein sequence ID" value="RZC85054"/>
    <property type="gene ID" value="C5167_047837"/>
</dbReference>
<dbReference type="InterPro" id="IPR050232">
    <property type="entry name" value="FBL13/AtMIF1-like"/>
</dbReference>
<evidence type="ECO:0000313" key="2">
    <source>
        <dbReference type="EMBL" id="RZC85054.1"/>
    </source>
</evidence>
<proteinExistence type="predicted"/>
<dbReference type="SMART" id="SM00579">
    <property type="entry name" value="FBD"/>
    <property type="match status" value="1"/>
</dbReference>
<feature type="domain" description="FBD" evidence="1">
    <location>
        <begin position="148"/>
        <end position="222"/>
    </location>
</feature>
<name>A0A4Y7LHT1_PAPSO</name>
<dbReference type="Proteomes" id="UP000316621">
    <property type="component" value="Chromosome 11"/>
</dbReference>
<dbReference type="EMBL" id="CM010725">
    <property type="protein sequence ID" value="RZC85054.1"/>
    <property type="molecule type" value="Genomic_DNA"/>
</dbReference>
<reference evidence="2 3" key="1">
    <citation type="journal article" date="2018" name="Science">
        <title>The opium poppy genome and morphinan production.</title>
        <authorList>
            <person name="Guo L."/>
            <person name="Winzer T."/>
            <person name="Yang X."/>
            <person name="Li Y."/>
            <person name="Ning Z."/>
            <person name="He Z."/>
            <person name="Teodor R."/>
            <person name="Lu Y."/>
            <person name="Bowser T.A."/>
            <person name="Graham I.A."/>
            <person name="Ye K."/>
        </authorList>
    </citation>
    <scope>NUCLEOTIDE SEQUENCE [LARGE SCALE GENOMIC DNA]</scope>
    <source>
        <strain evidence="3">cv. HN1</strain>
        <tissue evidence="2">Leaves</tissue>
    </source>
</reference>
<keyword evidence="3" id="KW-1185">Reference proteome</keyword>
<dbReference type="PANTHER" id="PTHR31900:SF30">
    <property type="entry name" value="SUPERFAMILY PROTEIN, PUTATIVE-RELATED"/>
    <property type="match status" value="1"/>
</dbReference>
<dbReference type="InterPro" id="IPR006566">
    <property type="entry name" value="FBD"/>
</dbReference>
<dbReference type="AlphaFoldDB" id="A0A4Y7LHT1"/>
<evidence type="ECO:0000259" key="1">
    <source>
        <dbReference type="SMART" id="SM00579"/>
    </source>
</evidence>
<dbReference type="PANTHER" id="PTHR31900">
    <property type="entry name" value="F-BOX/RNI SUPERFAMILY PROTEIN-RELATED"/>
    <property type="match status" value="1"/>
</dbReference>